<accession>A0A2C6KIT5</accession>
<reference evidence="1 2" key="1">
    <citation type="journal article" date="2017" name="Int. J. Parasitol.">
        <title>The genome of the protozoan parasite Cystoisospora suis and a reverse vaccinology approach to identify vaccine candidates.</title>
        <authorList>
            <person name="Palmieri N."/>
            <person name="Shrestha A."/>
            <person name="Ruttkowski B."/>
            <person name="Beck T."/>
            <person name="Vogl C."/>
            <person name="Tomley F."/>
            <person name="Blake D.P."/>
            <person name="Joachim A."/>
        </authorList>
    </citation>
    <scope>NUCLEOTIDE SEQUENCE [LARGE SCALE GENOMIC DNA]</scope>
    <source>
        <strain evidence="1 2">Wien I</strain>
    </source>
</reference>
<dbReference type="EMBL" id="MIGC01006012">
    <property type="protein sequence ID" value="PHJ16412.1"/>
    <property type="molecule type" value="Genomic_DNA"/>
</dbReference>
<dbReference type="OrthoDB" id="6288734at2759"/>
<proteinExistence type="predicted"/>
<organism evidence="1 2">
    <name type="scientific">Cystoisospora suis</name>
    <dbReference type="NCBI Taxonomy" id="483139"/>
    <lineage>
        <taxon>Eukaryota</taxon>
        <taxon>Sar</taxon>
        <taxon>Alveolata</taxon>
        <taxon>Apicomplexa</taxon>
        <taxon>Conoidasida</taxon>
        <taxon>Coccidia</taxon>
        <taxon>Eucoccidiorida</taxon>
        <taxon>Eimeriorina</taxon>
        <taxon>Sarcocystidae</taxon>
        <taxon>Cystoisospora</taxon>
    </lineage>
</organism>
<dbReference type="GeneID" id="94433094"/>
<evidence type="ECO:0000313" key="2">
    <source>
        <dbReference type="Proteomes" id="UP000221165"/>
    </source>
</evidence>
<dbReference type="RefSeq" id="XP_067918141.1">
    <property type="nucleotide sequence ID" value="XM_068069883.1"/>
</dbReference>
<comment type="caution">
    <text evidence="1">The sequence shown here is derived from an EMBL/GenBank/DDBJ whole genome shotgun (WGS) entry which is preliminary data.</text>
</comment>
<gene>
    <name evidence="1" type="ORF">CSUI_009774</name>
</gene>
<protein>
    <submittedName>
        <fullName evidence="1">Bir protein</fullName>
    </submittedName>
</protein>
<dbReference type="Proteomes" id="UP000221165">
    <property type="component" value="Unassembled WGS sequence"/>
</dbReference>
<keyword evidence="2" id="KW-1185">Reference proteome</keyword>
<name>A0A2C6KIT5_9APIC</name>
<dbReference type="AlphaFoldDB" id="A0A2C6KIT5"/>
<dbReference type="VEuPathDB" id="ToxoDB:CSUI_009774"/>
<sequence>MSLSVPGASLLSDLKGGIPVALLLPRAVAYSRRRLPPAACAPCRHSSSDAVQRAVREIPWEKRRDLLQRRQAPEYAGECRGTPRREFNTNVIDGIRVKPTFNPFVKLNKAKRYVIDNWPSRNWDDWTPHRCYVRGSRRRYNIPQDLMPYKDELGEWHPPRLSSRYQADVKKQYLLNGLPWVWEKNFYEGSVHFCDREPLGPKRWYRKEFRQERVKDAMRKMEDLVLEYRQETRDRKRYSWFDKTVQDFAGEEIATQFIRKRRDRKV</sequence>
<evidence type="ECO:0000313" key="1">
    <source>
        <dbReference type="EMBL" id="PHJ16412.1"/>
    </source>
</evidence>